<accession>A0A023BAT0</accession>
<evidence type="ECO:0000313" key="3">
    <source>
        <dbReference type="Proteomes" id="UP000019763"/>
    </source>
</evidence>
<dbReference type="RefSeq" id="XP_011129241.1">
    <property type="nucleotide sequence ID" value="XM_011130939.1"/>
</dbReference>
<proteinExistence type="predicted"/>
<dbReference type="AlphaFoldDB" id="A0A023BAT0"/>
<feature type="compositionally biased region" description="Low complexity" evidence="1">
    <location>
        <begin position="262"/>
        <end position="300"/>
    </location>
</feature>
<protein>
    <submittedName>
        <fullName evidence="2">Uncharacterized protein</fullName>
    </submittedName>
</protein>
<feature type="region of interest" description="Disordered" evidence="1">
    <location>
        <begin position="262"/>
        <end position="309"/>
    </location>
</feature>
<gene>
    <name evidence="2" type="ORF">GNI_034320</name>
</gene>
<dbReference type="GeneID" id="22911361"/>
<evidence type="ECO:0000313" key="2">
    <source>
        <dbReference type="EMBL" id="EZG78614.1"/>
    </source>
</evidence>
<reference evidence="2" key="1">
    <citation type="submission" date="2013-12" db="EMBL/GenBank/DDBJ databases">
        <authorList>
            <person name="Omoto C.K."/>
            <person name="Sibley D."/>
            <person name="Venepally P."/>
            <person name="Hadjithomas M."/>
            <person name="Karamycheva S."/>
            <person name="Brunk B."/>
            <person name="Roos D."/>
            <person name="Caler E."/>
            <person name="Lorenzi H."/>
        </authorList>
    </citation>
    <scope>NUCLEOTIDE SEQUENCE</scope>
</reference>
<dbReference type="EMBL" id="AFNH02000263">
    <property type="protein sequence ID" value="EZG78614.1"/>
    <property type="molecule type" value="Genomic_DNA"/>
</dbReference>
<comment type="caution">
    <text evidence="2">The sequence shown here is derived from an EMBL/GenBank/DDBJ whole genome shotgun (WGS) entry which is preliminary data.</text>
</comment>
<sequence length="398" mass="41884">MVSSGQNYFEGTVAINNVPHTISCSCQEALNVDPKFALASWNSDAKTCAVTSSKIVLERPAAVEVENALTDDEVSEYYGQPRVMKIVPLAMGEGKNILPYSEMYCADSRWTSARPFSLGGDLGELLLVLNSFETVVGGTGLSDETIVNVLTAWVSTLSTQQQADGPALTFCTDREALNQLASDLGVSSGLGLQQAPESQRPALIQGLSSDVSHHGDVLWRCLIGSPETYQIRAQLIKSFLNAYFTLLWAAQYPQSIGVHIHSGSGTSSSGSGTSSSGSGTSSSGSGTSSSGSGTSSSSSGIPTPGAVLAVQEPDGCSNHAVAISPTQQTLDTVLTAYIYNPQAASERREQLVKFIAPLVNGDGTTTLPVAHRKAQTWAETCLSSTFPDTPIYTVQLQQ</sequence>
<evidence type="ECO:0000256" key="1">
    <source>
        <dbReference type="SAM" id="MobiDB-lite"/>
    </source>
</evidence>
<organism evidence="2 3">
    <name type="scientific">Gregarina niphandrodes</name>
    <name type="common">Septate eugregarine</name>
    <dbReference type="NCBI Taxonomy" id="110365"/>
    <lineage>
        <taxon>Eukaryota</taxon>
        <taxon>Sar</taxon>
        <taxon>Alveolata</taxon>
        <taxon>Apicomplexa</taxon>
        <taxon>Conoidasida</taxon>
        <taxon>Gregarinasina</taxon>
        <taxon>Eugregarinorida</taxon>
        <taxon>Gregarinidae</taxon>
        <taxon>Gregarina</taxon>
    </lineage>
</organism>
<dbReference type="Proteomes" id="UP000019763">
    <property type="component" value="Unassembled WGS sequence"/>
</dbReference>
<keyword evidence="3" id="KW-1185">Reference proteome</keyword>
<dbReference type="VEuPathDB" id="CryptoDB:GNI_034320"/>
<name>A0A023BAT0_GRENI</name>